<accession>A0ABQ1MP21</accession>
<feature type="transmembrane region" description="Helical" evidence="1">
    <location>
        <begin position="7"/>
        <end position="33"/>
    </location>
</feature>
<organism evidence="2 3">
    <name type="scientific">Parapedobacter defluvii</name>
    <dbReference type="NCBI Taxonomy" id="2045106"/>
    <lineage>
        <taxon>Bacteria</taxon>
        <taxon>Pseudomonadati</taxon>
        <taxon>Bacteroidota</taxon>
        <taxon>Sphingobacteriia</taxon>
        <taxon>Sphingobacteriales</taxon>
        <taxon>Sphingobacteriaceae</taxon>
        <taxon>Parapedobacter</taxon>
    </lineage>
</organism>
<sequence length="69" mass="8034">MFTIVTACYATLGTAFFLIIAFVYASMGFGGWFQLSGDFWFLQRLEKLYDRSVKPFVPRKYEGIFNQEV</sequence>
<evidence type="ECO:0000313" key="2">
    <source>
        <dbReference type="EMBL" id="GGC43953.1"/>
    </source>
</evidence>
<keyword evidence="1" id="KW-0472">Membrane</keyword>
<proteinExistence type="predicted"/>
<dbReference type="EMBL" id="BMIK01000020">
    <property type="protein sequence ID" value="GGC43953.1"/>
    <property type="molecule type" value="Genomic_DNA"/>
</dbReference>
<protein>
    <submittedName>
        <fullName evidence="2">Uncharacterized protein</fullName>
    </submittedName>
</protein>
<reference evidence="3" key="1">
    <citation type="journal article" date="2019" name="Int. J. Syst. Evol. Microbiol.">
        <title>The Global Catalogue of Microorganisms (GCM) 10K type strain sequencing project: providing services to taxonomists for standard genome sequencing and annotation.</title>
        <authorList>
            <consortium name="The Broad Institute Genomics Platform"/>
            <consortium name="The Broad Institute Genome Sequencing Center for Infectious Disease"/>
            <person name="Wu L."/>
            <person name="Ma J."/>
        </authorList>
    </citation>
    <scope>NUCLEOTIDE SEQUENCE [LARGE SCALE GENOMIC DNA]</scope>
    <source>
        <strain evidence="3">CGMCC 1.15342</strain>
    </source>
</reference>
<keyword evidence="1" id="KW-1133">Transmembrane helix</keyword>
<keyword evidence="1" id="KW-0812">Transmembrane</keyword>
<evidence type="ECO:0000313" key="3">
    <source>
        <dbReference type="Proteomes" id="UP000597338"/>
    </source>
</evidence>
<comment type="caution">
    <text evidence="2">The sequence shown here is derived from an EMBL/GenBank/DDBJ whole genome shotgun (WGS) entry which is preliminary data.</text>
</comment>
<keyword evidence="3" id="KW-1185">Reference proteome</keyword>
<dbReference type="Proteomes" id="UP000597338">
    <property type="component" value="Unassembled WGS sequence"/>
</dbReference>
<gene>
    <name evidence="2" type="ORF">GCM10011386_40400</name>
</gene>
<evidence type="ECO:0000256" key="1">
    <source>
        <dbReference type="SAM" id="Phobius"/>
    </source>
</evidence>
<name>A0ABQ1MP21_9SPHI</name>